<evidence type="ECO:0000313" key="1">
    <source>
        <dbReference type="EMBL" id="WAP68821.1"/>
    </source>
</evidence>
<dbReference type="InterPro" id="IPR036520">
    <property type="entry name" value="UPF0759_sf"/>
</dbReference>
<gene>
    <name evidence="1" type="ORF">OH818_26930</name>
</gene>
<reference evidence="1" key="1">
    <citation type="submission" date="2022-12" db="EMBL/GenBank/DDBJ databases">
        <title>Jiella pelagia sp. nov., isolated from phosphonate enriched culture of Northwest Pacific surface seawater.</title>
        <authorList>
            <person name="Shin D.Y."/>
            <person name="Hwang C.Y."/>
        </authorList>
    </citation>
    <scope>NUCLEOTIDE SEQUENCE</scope>
    <source>
        <strain evidence="1">HL-NP1</strain>
    </source>
</reference>
<dbReference type="RefSeq" id="WP_268881254.1">
    <property type="nucleotide sequence ID" value="NZ_CP114029.1"/>
</dbReference>
<organism evidence="1 2">
    <name type="scientific">Jiella pelagia</name>
    <dbReference type="NCBI Taxonomy" id="2986949"/>
    <lineage>
        <taxon>Bacteria</taxon>
        <taxon>Pseudomonadati</taxon>
        <taxon>Pseudomonadota</taxon>
        <taxon>Alphaproteobacteria</taxon>
        <taxon>Hyphomicrobiales</taxon>
        <taxon>Aurantimonadaceae</taxon>
        <taxon>Jiella</taxon>
    </lineage>
</organism>
<name>A0ABY7BY95_9HYPH</name>
<accession>A0ABY7BY95</accession>
<dbReference type="InterPro" id="IPR002763">
    <property type="entry name" value="DUF72"/>
</dbReference>
<dbReference type="Pfam" id="PF01904">
    <property type="entry name" value="DUF72"/>
    <property type="match status" value="1"/>
</dbReference>
<dbReference type="Proteomes" id="UP001164020">
    <property type="component" value="Chromosome"/>
</dbReference>
<dbReference type="PANTHER" id="PTHR30348">
    <property type="entry name" value="UNCHARACTERIZED PROTEIN YECE"/>
    <property type="match status" value="1"/>
</dbReference>
<sequence length="269" mass="29626">MSGTIRAGIGGWTFDPWNETFYPPDLPKKRQLEYAASKLTTIEVNGTFYRSQKPETYAKWASEVPDGFVFSLKAPRFAVNRKVLAEGGESIERFVNSGIAELGEHLGPILWQFAATKQFDPDDFAGFLALLPKSAGGIALRHVVEPRHESFVVPEFAALCRKDGVAIVCADSDDHPQIADVTADFAYLRLQRGDESVETCYLADALDEWAQRLETFAAGGEPGDLRKADPDMFAEKTPRDVFAYFIRSGKPRAPHGAMALIQRLGPQGG</sequence>
<dbReference type="SUPFAM" id="SSF117396">
    <property type="entry name" value="TM1631-like"/>
    <property type="match status" value="1"/>
</dbReference>
<dbReference type="PANTHER" id="PTHR30348:SF4">
    <property type="entry name" value="DUF72 DOMAIN-CONTAINING PROTEIN"/>
    <property type="match status" value="1"/>
</dbReference>
<dbReference type="Gene3D" id="3.20.20.410">
    <property type="entry name" value="Protein of unknown function UPF0759"/>
    <property type="match status" value="1"/>
</dbReference>
<proteinExistence type="predicted"/>
<dbReference type="EMBL" id="CP114029">
    <property type="protein sequence ID" value="WAP68821.1"/>
    <property type="molecule type" value="Genomic_DNA"/>
</dbReference>
<keyword evidence="2" id="KW-1185">Reference proteome</keyword>
<evidence type="ECO:0000313" key="2">
    <source>
        <dbReference type="Proteomes" id="UP001164020"/>
    </source>
</evidence>
<protein>
    <submittedName>
        <fullName evidence="1">DUF72 domain-containing protein</fullName>
    </submittedName>
</protein>